<dbReference type="Proteomes" id="UP000266841">
    <property type="component" value="Unassembled WGS sequence"/>
</dbReference>
<protein>
    <submittedName>
        <fullName evidence="2">Uncharacterized protein</fullName>
    </submittedName>
</protein>
<evidence type="ECO:0000256" key="1">
    <source>
        <dbReference type="SAM" id="MobiDB-lite"/>
    </source>
</evidence>
<feature type="region of interest" description="Disordered" evidence="1">
    <location>
        <begin position="93"/>
        <end position="138"/>
    </location>
</feature>
<evidence type="ECO:0000313" key="3">
    <source>
        <dbReference type="Proteomes" id="UP000266841"/>
    </source>
</evidence>
<feature type="compositionally biased region" description="Basic and acidic residues" evidence="1">
    <location>
        <begin position="251"/>
        <end position="266"/>
    </location>
</feature>
<feature type="compositionally biased region" description="Basic and acidic residues" evidence="1">
    <location>
        <begin position="30"/>
        <end position="41"/>
    </location>
</feature>
<accession>K0SMH2</accession>
<feature type="non-terminal residue" evidence="2">
    <location>
        <position position="1"/>
    </location>
</feature>
<gene>
    <name evidence="2" type="ORF">THAOC_12506</name>
</gene>
<dbReference type="EMBL" id="AGNL01014740">
    <property type="protein sequence ID" value="EJK66570.1"/>
    <property type="molecule type" value="Genomic_DNA"/>
</dbReference>
<reference evidence="2 3" key="1">
    <citation type="journal article" date="2012" name="Genome Biol.">
        <title>Genome and low-iron response of an oceanic diatom adapted to chronic iron limitation.</title>
        <authorList>
            <person name="Lommer M."/>
            <person name="Specht M."/>
            <person name="Roy A.S."/>
            <person name="Kraemer L."/>
            <person name="Andreson R."/>
            <person name="Gutowska M.A."/>
            <person name="Wolf J."/>
            <person name="Bergner S.V."/>
            <person name="Schilhabel M.B."/>
            <person name="Klostermeier U.C."/>
            <person name="Beiko R.G."/>
            <person name="Rosenstiel P."/>
            <person name="Hippler M."/>
            <person name="Laroche J."/>
        </authorList>
    </citation>
    <scope>NUCLEOTIDE SEQUENCE [LARGE SCALE GENOMIC DNA]</scope>
    <source>
        <strain evidence="2 3">CCMP1005</strain>
    </source>
</reference>
<organism evidence="2 3">
    <name type="scientific">Thalassiosira oceanica</name>
    <name type="common">Marine diatom</name>
    <dbReference type="NCBI Taxonomy" id="159749"/>
    <lineage>
        <taxon>Eukaryota</taxon>
        <taxon>Sar</taxon>
        <taxon>Stramenopiles</taxon>
        <taxon>Ochrophyta</taxon>
        <taxon>Bacillariophyta</taxon>
        <taxon>Coscinodiscophyceae</taxon>
        <taxon>Thalassiosirophycidae</taxon>
        <taxon>Thalassiosirales</taxon>
        <taxon>Thalassiosiraceae</taxon>
        <taxon>Thalassiosira</taxon>
    </lineage>
</organism>
<evidence type="ECO:0000313" key="2">
    <source>
        <dbReference type="EMBL" id="EJK66570.1"/>
    </source>
</evidence>
<dbReference type="AlphaFoldDB" id="K0SMH2"/>
<proteinExistence type="predicted"/>
<feature type="region of interest" description="Disordered" evidence="1">
    <location>
        <begin position="26"/>
        <end position="56"/>
    </location>
</feature>
<comment type="caution">
    <text evidence="2">The sequence shown here is derived from an EMBL/GenBank/DDBJ whole genome shotgun (WGS) entry which is preliminary data.</text>
</comment>
<feature type="region of interest" description="Disordered" evidence="1">
    <location>
        <begin position="224"/>
        <end position="266"/>
    </location>
</feature>
<name>K0SMH2_THAOC</name>
<sequence length="266" mass="28095">SLIRIEVPDRPSAYYQVARPKALGLGITERASERPGEDREAMPSLAARGGRGRVGGPGFDPMSDLYERSSFLESSRRALQVAVRRSTNSGWLVQSPPGLAAEGGRTTATRPGRSGARGSDTACGGGTAAEAAPDAPPGGGRDVFAFVAVMRPLNLNAARRPVGPEWEVACKQAHKQSSSQLPAPSTSTSTLRGDVAQACIGVKCTEGGAVRGQGQERWPCCHLLSRSTEGPSDSLRKTVRPAVPAANSRGRRLESRTSRMRTRHGE</sequence>
<keyword evidence="3" id="KW-1185">Reference proteome</keyword>